<dbReference type="RefSeq" id="WP_101290772.1">
    <property type="nucleotide sequence ID" value="NZ_FOUQ01000006.1"/>
</dbReference>
<organism evidence="2 3">
    <name type="scientific">Pleomorphomonas diazotrophica</name>
    <dbReference type="NCBI Taxonomy" id="1166257"/>
    <lineage>
        <taxon>Bacteria</taxon>
        <taxon>Pseudomonadati</taxon>
        <taxon>Pseudomonadota</taxon>
        <taxon>Alphaproteobacteria</taxon>
        <taxon>Hyphomicrobiales</taxon>
        <taxon>Pleomorphomonadaceae</taxon>
        <taxon>Pleomorphomonas</taxon>
    </lineage>
</organism>
<gene>
    <name evidence="2" type="ORF">CXZ10_18125</name>
</gene>
<sequence length="175" mass="18675">MLKYLLVTVSLALANPAAAADAVTPVRAIMDVASALWSSADGEAGDYFDETHIGNFSKDLRALYAEATKHPAFDTEDGTGSPFDYDPIILGQDGCPLEELTIEPAGKDGSATDVVARFKRFACMEGSSEEERNALSEVHFLVVSESGRPVIADVVSGDDDDRYSLVETLKAIIAN</sequence>
<evidence type="ECO:0000313" key="3">
    <source>
        <dbReference type="Proteomes" id="UP000233491"/>
    </source>
</evidence>
<comment type="caution">
    <text evidence="2">The sequence shown here is derived from an EMBL/GenBank/DDBJ whole genome shotgun (WGS) entry which is preliminary data.</text>
</comment>
<dbReference type="EMBL" id="PJNW01000016">
    <property type="protein sequence ID" value="PKR87646.1"/>
    <property type="molecule type" value="Genomic_DNA"/>
</dbReference>
<evidence type="ECO:0008006" key="4">
    <source>
        <dbReference type="Google" id="ProtNLM"/>
    </source>
</evidence>
<feature type="signal peptide" evidence="1">
    <location>
        <begin position="1"/>
        <end position="19"/>
    </location>
</feature>
<keyword evidence="1" id="KW-0732">Signal</keyword>
<dbReference type="Proteomes" id="UP000233491">
    <property type="component" value="Unassembled WGS sequence"/>
</dbReference>
<accession>A0A1I4TSD5</accession>
<dbReference type="AlphaFoldDB" id="A0A1I4TSD5"/>
<proteinExistence type="predicted"/>
<evidence type="ECO:0000313" key="2">
    <source>
        <dbReference type="EMBL" id="PKR87646.1"/>
    </source>
</evidence>
<feature type="chain" id="PRO_5015065739" description="DUF3828 domain-containing protein" evidence="1">
    <location>
        <begin position="20"/>
        <end position="175"/>
    </location>
</feature>
<name>A0A1I4TSD5_9HYPH</name>
<keyword evidence="3" id="KW-1185">Reference proteome</keyword>
<evidence type="ECO:0000256" key="1">
    <source>
        <dbReference type="SAM" id="SignalP"/>
    </source>
</evidence>
<dbReference type="OrthoDB" id="7916410at2"/>
<protein>
    <recommendedName>
        <fullName evidence="4">DUF3828 domain-containing protein</fullName>
    </recommendedName>
</protein>
<reference evidence="2 3" key="1">
    <citation type="submission" date="2017-12" db="EMBL/GenBank/DDBJ databases">
        <title>Anaerobic carbon monoxide metabolism by Pleomorphomonas carboxyditropha sp. nov., a new mesophilic hydrogenogenic carboxidotroph.</title>
        <authorList>
            <person name="Esquivel-Elizondo S."/>
            <person name="Krajmalnik-Brown R."/>
        </authorList>
    </citation>
    <scope>NUCLEOTIDE SEQUENCE [LARGE SCALE GENOMIC DNA]</scope>
    <source>
        <strain evidence="2 3">R5-392</strain>
    </source>
</reference>